<keyword evidence="1" id="KW-0472">Membrane</keyword>
<feature type="transmembrane region" description="Helical" evidence="1">
    <location>
        <begin position="41"/>
        <end position="64"/>
    </location>
</feature>
<dbReference type="EMBL" id="LGUG01000013">
    <property type="protein sequence ID" value="KON84117.1"/>
    <property type="molecule type" value="Genomic_DNA"/>
</dbReference>
<name>A0A0D1XYM7_ANEMI</name>
<evidence type="ECO:0000313" key="3">
    <source>
        <dbReference type="EMBL" id="SDJ29333.1"/>
    </source>
</evidence>
<evidence type="ECO:0000313" key="5">
    <source>
        <dbReference type="Proteomes" id="UP000182836"/>
    </source>
</evidence>
<reference evidence="2 4" key="1">
    <citation type="submission" date="2015-07" db="EMBL/GenBank/DDBJ databases">
        <title>Fjat-14205 dsm 2895.</title>
        <authorList>
            <person name="Liu B."/>
            <person name="Wang J."/>
            <person name="Zhu Y."/>
            <person name="Liu G."/>
            <person name="Chen Q."/>
            <person name="Chen Z."/>
            <person name="Lan J."/>
            <person name="Che J."/>
            <person name="Ge C."/>
            <person name="Shi H."/>
            <person name="Pan Z."/>
            <person name="Liu X."/>
        </authorList>
    </citation>
    <scope>NUCLEOTIDE SEQUENCE [LARGE SCALE GENOMIC DNA]</scope>
    <source>
        <strain evidence="2 4">DSM 2895</strain>
    </source>
</reference>
<dbReference type="Proteomes" id="UP000037269">
    <property type="component" value="Unassembled WGS sequence"/>
</dbReference>
<evidence type="ECO:0000256" key="1">
    <source>
        <dbReference type="SAM" id="Phobius"/>
    </source>
</evidence>
<feature type="transmembrane region" description="Helical" evidence="1">
    <location>
        <begin position="7"/>
        <end position="29"/>
    </location>
</feature>
<proteinExistence type="predicted"/>
<sequence length="73" mass="8057">MLEKIKFYLSVCLASSILGAFIVGVNIILKYGIHLVTGRAFHFHITSVSIIFSIVFISSFGYAVNKGPAFMKE</sequence>
<reference evidence="3 5" key="2">
    <citation type="submission" date="2016-10" db="EMBL/GenBank/DDBJ databases">
        <authorList>
            <person name="de Groot N.N."/>
        </authorList>
    </citation>
    <scope>NUCLEOTIDE SEQUENCE [LARGE SCALE GENOMIC DNA]</scope>
    <source>
        <strain evidence="3 5">DSM 2895</strain>
    </source>
</reference>
<keyword evidence="1" id="KW-0812">Transmembrane</keyword>
<gene>
    <name evidence="2" type="ORF">AF333_29595</name>
    <name evidence="3" type="ORF">SAMN04487909_11537</name>
</gene>
<keyword evidence="4" id="KW-1185">Reference proteome</keyword>
<dbReference type="AlphaFoldDB" id="A0A0D1XYM7"/>
<protein>
    <submittedName>
        <fullName evidence="2">Uncharacterized protein</fullName>
    </submittedName>
</protein>
<evidence type="ECO:0000313" key="4">
    <source>
        <dbReference type="Proteomes" id="UP000037269"/>
    </source>
</evidence>
<dbReference type="EMBL" id="FNED01000015">
    <property type="protein sequence ID" value="SDJ29333.1"/>
    <property type="molecule type" value="Genomic_DNA"/>
</dbReference>
<dbReference type="PATRIC" id="fig|47500.12.peg.1993"/>
<dbReference type="GeneID" id="42309285"/>
<evidence type="ECO:0000313" key="2">
    <source>
        <dbReference type="EMBL" id="KON84117.1"/>
    </source>
</evidence>
<dbReference type="RefSeq" id="WP_043067129.1">
    <property type="nucleotide sequence ID" value="NZ_BJOA01000369.1"/>
</dbReference>
<keyword evidence="1" id="KW-1133">Transmembrane helix</keyword>
<accession>A0A0D1XYM7</accession>
<dbReference type="Proteomes" id="UP000182836">
    <property type="component" value="Unassembled WGS sequence"/>
</dbReference>
<organism evidence="2 4">
    <name type="scientific">Aneurinibacillus migulanus</name>
    <name type="common">Bacillus migulanus</name>
    <dbReference type="NCBI Taxonomy" id="47500"/>
    <lineage>
        <taxon>Bacteria</taxon>
        <taxon>Bacillati</taxon>
        <taxon>Bacillota</taxon>
        <taxon>Bacilli</taxon>
        <taxon>Bacillales</taxon>
        <taxon>Paenibacillaceae</taxon>
        <taxon>Aneurinibacillus group</taxon>
        <taxon>Aneurinibacillus</taxon>
    </lineage>
</organism>